<dbReference type="SUPFAM" id="SSF47781">
    <property type="entry name" value="RuvA domain 2-like"/>
    <property type="match status" value="1"/>
</dbReference>
<dbReference type="Pfam" id="PF13245">
    <property type="entry name" value="AAA_19"/>
    <property type="match status" value="1"/>
</dbReference>
<dbReference type="PANTHER" id="PTHR43788">
    <property type="entry name" value="DNA2/NAM7 HELICASE FAMILY MEMBER"/>
    <property type="match status" value="1"/>
</dbReference>
<comment type="function">
    <text evidence="3">DNA-dependent ATPase and ATP-dependent 5'-3' DNA helicase. Has no activity on blunt DNA or DNA with 3'-overhangs, requires at least 10 bases of 5'-ssDNA for helicase activity.</text>
</comment>
<feature type="domain" description="Helix-hairpin-helix DNA-binding motif class 1" evidence="4">
    <location>
        <begin position="182"/>
        <end position="201"/>
    </location>
</feature>
<dbReference type="Pfam" id="PF23139">
    <property type="entry name" value="OB_YrrC"/>
    <property type="match status" value="1"/>
</dbReference>
<evidence type="ECO:0000256" key="1">
    <source>
        <dbReference type="ARBA" id="ARBA00022741"/>
    </source>
</evidence>
<dbReference type="InterPro" id="IPR029493">
    <property type="entry name" value="RecD2-like_HHH"/>
</dbReference>
<keyword evidence="3" id="KW-0238">DNA-binding</keyword>
<dbReference type="CDD" id="cd17933">
    <property type="entry name" value="DEXSc_RecD-like"/>
    <property type="match status" value="1"/>
</dbReference>
<protein>
    <recommendedName>
        <fullName evidence="3">ATP-dependent RecD2 DNA helicase</fullName>
        <ecNumber evidence="3">5.6.2.3</ecNumber>
    </recommendedName>
    <alternativeName>
        <fullName evidence="3">DNA 5'-3' helicase subunit RecD2</fullName>
    </alternativeName>
</protein>
<dbReference type="InterPro" id="IPR027785">
    <property type="entry name" value="UvrD-like_helicase_C"/>
</dbReference>
<dbReference type="Pfam" id="PF14490">
    <property type="entry name" value="HHH_RecD2"/>
    <property type="match status" value="1"/>
</dbReference>
<sequence length="746" mass="85702">MDIEQIEGYVEQIIYKNEENGYTVLSLVEDIEELTCVGYFDDINEGEYLKAEAKIKTHHTYGEQYQIQSYQIAMPTNVKAIEKYLSSGIIKGIGPSLAKKIVTKFKKDTFRIIEEEPERLAEIKGITEKKARSIAEIFEEKREMRQAMLFLQDYKISTNLGIKIYKAYGDKLYQIIQTNPYQLAEDIEGIGFKLADEIAFKLGIDSHADFRVQSGINYLLNQSGLEGHTYLPKEMLIQKAIDLLQVPVPSIENTLINMQINKQLIQKDIQGQTVVYALMYHYMELSIARKLFDLNETYQVTHEEHIQNKIKEIEKDTNIQLDQVQKKAVKEAAENGIFVITGGPGTGKTTTINTIIEYFKSEGLEVLLAAPTGRAAKRMTETTGYEAQTIHRLLEITYSSDGNQSGLRFEKNEDNPLEADVIIIDEMSMVDINIMHHLLKAIMPGTRLILVGDVNQLPSVGPGNILKDIINSDKLKVIKLTKIFRQAIQSTIVVNAHKINEGQNIELNNKSKDFFYIKRFHPDRILEEMKTLVKDRLPKFSGHNIFNGIQILTPMRKGIIGTQLLNNEIQEIVNPKSKDKQEKEYRQVIFREGDKIMQIKNNYQMVWQIKNKLNYVIEEGTGIYNGDMGLIQEINHYSEKVTVLFEDGKQVAYEFNQLDELELAYSITIHKSQGSEYPIIIIPILNGPSMLLNRNLLYTAVTRAKKYVILIGDDKTIQKMIQNEREARRYSSLQIRIKELYEQMEQ</sequence>
<dbReference type="EC" id="5.6.2.3" evidence="3"/>
<dbReference type="GO" id="GO:0006281">
    <property type="term" value="P:DNA repair"/>
    <property type="evidence" value="ECO:0007669"/>
    <property type="project" value="InterPro"/>
</dbReference>
<comment type="catalytic activity">
    <reaction evidence="3">
        <text>ATP + H2O = ADP + phosphate + H(+)</text>
        <dbReference type="Rhea" id="RHEA:13065"/>
        <dbReference type="ChEBI" id="CHEBI:15377"/>
        <dbReference type="ChEBI" id="CHEBI:15378"/>
        <dbReference type="ChEBI" id="CHEBI:30616"/>
        <dbReference type="ChEBI" id="CHEBI:43474"/>
        <dbReference type="ChEBI" id="CHEBI:456216"/>
        <dbReference type="EC" id="5.6.2.3"/>
    </reaction>
</comment>
<dbReference type="Gene3D" id="1.10.10.2220">
    <property type="match status" value="1"/>
</dbReference>
<dbReference type="GO" id="GO:0016887">
    <property type="term" value="F:ATP hydrolysis activity"/>
    <property type="evidence" value="ECO:0007669"/>
    <property type="project" value="RHEA"/>
</dbReference>
<dbReference type="InterPro" id="IPR010994">
    <property type="entry name" value="RuvA_2-like"/>
</dbReference>
<dbReference type="InterPro" id="IPR041451">
    <property type="entry name" value="RecD2_SH13"/>
</dbReference>
<keyword evidence="1 3" id="KW-0547">Nucleotide-binding</keyword>
<feature type="domain" description="Helix-hairpin-helix DNA-binding motif class 1" evidence="4">
    <location>
        <begin position="83"/>
        <end position="104"/>
    </location>
</feature>
<dbReference type="Pfam" id="PF13538">
    <property type="entry name" value="UvrD_C_2"/>
    <property type="match status" value="1"/>
</dbReference>
<evidence type="ECO:0000256" key="3">
    <source>
        <dbReference type="HAMAP-Rule" id="MF_01488"/>
    </source>
</evidence>
<dbReference type="HAMAP" id="MF_01488">
    <property type="entry name" value="RecD2"/>
    <property type="match status" value="1"/>
</dbReference>
<dbReference type="SMART" id="SM00278">
    <property type="entry name" value="HhH1"/>
    <property type="match status" value="3"/>
</dbReference>
<organism evidence="6 7">
    <name type="scientific">Natranaerovirga hydrolytica</name>
    <dbReference type="NCBI Taxonomy" id="680378"/>
    <lineage>
        <taxon>Bacteria</taxon>
        <taxon>Bacillati</taxon>
        <taxon>Bacillota</taxon>
        <taxon>Clostridia</taxon>
        <taxon>Lachnospirales</taxon>
        <taxon>Natranaerovirgaceae</taxon>
        <taxon>Natranaerovirga</taxon>
    </lineage>
</organism>
<comment type="caution">
    <text evidence="6">The sequence shown here is derived from an EMBL/GenBank/DDBJ whole genome shotgun (WGS) entry which is preliminary data.</text>
</comment>
<dbReference type="InterPro" id="IPR006345">
    <property type="entry name" value="RecD2"/>
</dbReference>
<evidence type="ECO:0000259" key="4">
    <source>
        <dbReference type="SMART" id="SM00278"/>
    </source>
</evidence>
<gene>
    <name evidence="3" type="primary">recD2</name>
    <name evidence="6" type="ORF">EDC19_1565</name>
</gene>
<dbReference type="InterPro" id="IPR003583">
    <property type="entry name" value="Hlx-hairpin-Hlx_DNA-bd_motif"/>
</dbReference>
<dbReference type="GO" id="GO:0006310">
    <property type="term" value="P:DNA recombination"/>
    <property type="evidence" value="ECO:0007669"/>
    <property type="project" value="InterPro"/>
</dbReference>
<dbReference type="SUPFAM" id="SSF52540">
    <property type="entry name" value="P-loop containing nucleoside triphosphate hydrolases"/>
    <property type="match status" value="1"/>
</dbReference>
<feature type="binding site" evidence="3">
    <location>
        <begin position="345"/>
        <end position="349"/>
    </location>
    <ligand>
        <name>ATP</name>
        <dbReference type="ChEBI" id="CHEBI:30616"/>
    </ligand>
</feature>
<dbReference type="GO" id="GO:0003677">
    <property type="term" value="F:DNA binding"/>
    <property type="evidence" value="ECO:0007669"/>
    <property type="project" value="UniProtKB-UniRule"/>
</dbReference>
<evidence type="ECO:0000313" key="6">
    <source>
        <dbReference type="EMBL" id="TCK93372.1"/>
    </source>
</evidence>
<dbReference type="Pfam" id="PF18335">
    <property type="entry name" value="SH3_13"/>
    <property type="match status" value="1"/>
</dbReference>
<dbReference type="PANTHER" id="PTHR43788:SF6">
    <property type="entry name" value="DNA HELICASE B"/>
    <property type="match status" value="1"/>
</dbReference>
<dbReference type="RefSeq" id="WP_243117006.1">
    <property type="nucleotide sequence ID" value="NZ_SMGQ01000012.1"/>
</dbReference>
<keyword evidence="3" id="KW-0413">Isomerase</keyword>
<dbReference type="GO" id="GO:0043139">
    <property type="term" value="F:5'-3' DNA helicase activity"/>
    <property type="evidence" value="ECO:0007669"/>
    <property type="project" value="UniProtKB-UniRule"/>
</dbReference>
<dbReference type="InterPro" id="IPR027417">
    <property type="entry name" value="P-loop_NTPase"/>
</dbReference>
<feature type="domain" description="Helix-hairpin-helix DNA-binding motif class 1" evidence="4">
    <location>
        <begin position="118"/>
        <end position="137"/>
    </location>
</feature>
<evidence type="ECO:0000256" key="2">
    <source>
        <dbReference type="ARBA" id="ARBA00022840"/>
    </source>
</evidence>
<dbReference type="Pfam" id="PF14520">
    <property type="entry name" value="HHH_5"/>
    <property type="match status" value="1"/>
</dbReference>
<dbReference type="NCBIfam" id="TIGR01448">
    <property type="entry name" value="recD_rel"/>
    <property type="match status" value="1"/>
</dbReference>
<keyword evidence="3" id="KW-0347">Helicase</keyword>
<evidence type="ECO:0000313" key="7">
    <source>
        <dbReference type="Proteomes" id="UP000294545"/>
    </source>
</evidence>
<dbReference type="Proteomes" id="UP000294545">
    <property type="component" value="Unassembled WGS sequence"/>
</dbReference>
<reference evidence="6 7" key="1">
    <citation type="submission" date="2019-03" db="EMBL/GenBank/DDBJ databases">
        <title>Genomic Encyclopedia of Type Strains, Phase IV (KMG-IV): sequencing the most valuable type-strain genomes for metagenomic binning, comparative biology and taxonomic classification.</title>
        <authorList>
            <person name="Goeker M."/>
        </authorList>
    </citation>
    <scope>NUCLEOTIDE SEQUENCE [LARGE SCALE GENOMIC DNA]</scope>
    <source>
        <strain evidence="6 7">DSM 24176</strain>
    </source>
</reference>
<dbReference type="CDD" id="cd18809">
    <property type="entry name" value="SF1_C_RecD"/>
    <property type="match status" value="1"/>
</dbReference>
<dbReference type="EMBL" id="SMGQ01000012">
    <property type="protein sequence ID" value="TCK93372.1"/>
    <property type="molecule type" value="Genomic_DNA"/>
</dbReference>
<dbReference type="InterPro" id="IPR050534">
    <property type="entry name" value="Coronavir_polyprotein_1ab"/>
</dbReference>
<dbReference type="SMART" id="SM00382">
    <property type="entry name" value="AAA"/>
    <property type="match status" value="1"/>
</dbReference>
<comment type="similarity">
    <text evidence="3">Belongs to the RecD family. RecD2 subfamily.</text>
</comment>
<dbReference type="AlphaFoldDB" id="A0A4R1MN68"/>
<keyword evidence="3" id="KW-0378">Hydrolase</keyword>
<dbReference type="InterPro" id="IPR003593">
    <property type="entry name" value="AAA+_ATPase"/>
</dbReference>
<name>A0A4R1MN68_9FIRM</name>
<dbReference type="Gene3D" id="3.40.50.300">
    <property type="entry name" value="P-loop containing nucleotide triphosphate hydrolases"/>
    <property type="match status" value="2"/>
</dbReference>
<dbReference type="Gene3D" id="2.30.30.940">
    <property type="match status" value="1"/>
</dbReference>
<feature type="domain" description="AAA+ ATPase" evidence="5">
    <location>
        <begin position="334"/>
        <end position="484"/>
    </location>
</feature>
<evidence type="ECO:0000259" key="5">
    <source>
        <dbReference type="SMART" id="SM00382"/>
    </source>
</evidence>
<dbReference type="InterPro" id="IPR055446">
    <property type="entry name" value="RecD2_N_OB"/>
</dbReference>
<accession>A0A4R1MN68</accession>
<dbReference type="GO" id="GO:0005524">
    <property type="term" value="F:ATP binding"/>
    <property type="evidence" value="ECO:0007669"/>
    <property type="project" value="UniProtKB-UniRule"/>
</dbReference>
<keyword evidence="7" id="KW-1185">Reference proteome</keyword>
<dbReference type="Gene3D" id="1.10.150.20">
    <property type="entry name" value="5' to 3' exonuclease, C-terminal subdomain"/>
    <property type="match status" value="1"/>
</dbReference>
<dbReference type="GO" id="GO:0009338">
    <property type="term" value="C:exodeoxyribonuclease V complex"/>
    <property type="evidence" value="ECO:0007669"/>
    <property type="project" value="TreeGrafter"/>
</dbReference>
<proteinExistence type="inferred from homology"/>
<dbReference type="GO" id="GO:0017116">
    <property type="term" value="F:single-stranded DNA helicase activity"/>
    <property type="evidence" value="ECO:0007669"/>
    <property type="project" value="TreeGrafter"/>
</dbReference>
<keyword evidence="2 3" id="KW-0067">ATP-binding</keyword>